<proteinExistence type="predicted"/>
<protein>
    <recommendedName>
        <fullName evidence="5">Transmembrane protein UsgS</fullName>
    </recommendedName>
</protein>
<comment type="caution">
    <text evidence="3">The sequence shown here is derived from an EMBL/GenBank/DDBJ whole genome shotgun (WGS) entry which is preliminary data.</text>
</comment>
<feature type="transmembrane region" description="Helical" evidence="2">
    <location>
        <begin position="269"/>
        <end position="294"/>
    </location>
</feature>
<evidence type="ECO:0000256" key="2">
    <source>
        <dbReference type="SAM" id="Phobius"/>
    </source>
</evidence>
<accession>A0A1Y2FLF8</accession>
<feature type="compositionally biased region" description="Polar residues" evidence="1">
    <location>
        <begin position="352"/>
        <end position="366"/>
    </location>
</feature>
<feature type="compositionally biased region" description="Low complexity" evidence="1">
    <location>
        <begin position="373"/>
        <end position="382"/>
    </location>
</feature>
<dbReference type="PANTHER" id="PTHR38421">
    <property type="entry name" value="TRANSMEMBRANE PROTEIN USGS"/>
    <property type="match status" value="1"/>
</dbReference>
<organism evidence="3 4">
    <name type="scientific">Protomyces lactucae-debilis</name>
    <dbReference type="NCBI Taxonomy" id="2754530"/>
    <lineage>
        <taxon>Eukaryota</taxon>
        <taxon>Fungi</taxon>
        <taxon>Dikarya</taxon>
        <taxon>Ascomycota</taxon>
        <taxon>Taphrinomycotina</taxon>
        <taxon>Taphrinomycetes</taxon>
        <taxon>Taphrinales</taxon>
        <taxon>Protomycetaceae</taxon>
        <taxon>Protomyces</taxon>
    </lineage>
</organism>
<keyword evidence="2" id="KW-0472">Membrane</keyword>
<feature type="transmembrane region" description="Helical" evidence="2">
    <location>
        <begin position="206"/>
        <end position="233"/>
    </location>
</feature>
<gene>
    <name evidence="3" type="ORF">BCR37DRAFT_391996</name>
</gene>
<feature type="transmembrane region" description="Helical" evidence="2">
    <location>
        <begin position="45"/>
        <end position="68"/>
    </location>
</feature>
<evidence type="ECO:0000313" key="4">
    <source>
        <dbReference type="Proteomes" id="UP000193685"/>
    </source>
</evidence>
<evidence type="ECO:0000256" key="1">
    <source>
        <dbReference type="SAM" id="MobiDB-lite"/>
    </source>
</evidence>
<evidence type="ECO:0008006" key="5">
    <source>
        <dbReference type="Google" id="ProtNLM"/>
    </source>
</evidence>
<reference evidence="3 4" key="1">
    <citation type="submission" date="2016-07" db="EMBL/GenBank/DDBJ databases">
        <title>Pervasive Adenine N6-methylation of Active Genes in Fungi.</title>
        <authorList>
            <consortium name="DOE Joint Genome Institute"/>
            <person name="Mondo S.J."/>
            <person name="Dannebaum R.O."/>
            <person name="Kuo R.C."/>
            <person name="Labutti K."/>
            <person name="Haridas S."/>
            <person name="Kuo A."/>
            <person name="Salamov A."/>
            <person name="Ahrendt S.R."/>
            <person name="Lipzen A."/>
            <person name="Sullivan W."/>
            <person name="Andreopoulos W.B."/>
            <person name="Clum A."/>
            <person name="Lindquist E."/>
            <person name="Daum C."/>
            <person name="Ramamoorthy G.K."/>
            <person name="Gryganskyi A."/>
            <person name="Culley D."/>
            <person name="Magnuson J.K."/>
            <person name="James T.Y."/>
            <person name="O'Malley M.A."/>
            <person name="Stajich J.E."/>
            <person name="Spatafora J.W."/>
            <person name="Visel A."/>
            <person name="Grigoriev I.V."/>
        </authorList>
    </citation>
    <scope>NUCLEOTIDE SEQUENCE [LARGE SCALE GENOMIC DNA]</scope>
    <source>
        <strain evidence="3 4">12-1054</strain>
    </source>
</reference>
<feature type="transmembrane region" description="Helical" evidence="2">
    <location>
        <begin position="176"/>
        <end position="200"/>
    </location>
</feature>
<name>A0A1Y2FLF8_PROLT</name>
<dbReference type="EMBL" id="MCFI01000006">
    <property type="protein sequence ID" value="ORY84417.1"/>
    <property type="molecule type" value="Genomic_DNA"/>
</dbReference>
<sequence length="397" mass="44271">MLASPAQLKALSPIHILRGAQLAWLGLLRALENKELYTSEHYKQLLLAVAIGVALRIITWLPVFLFRGSVTILSAVVDVRRAHWEQDVLAVLHFIQHWVISVPTLVVNYMRSVEPKPFDDLFMSSMSWVDSEYERRHQGEDKASLRPAYTTNLKRYKPEYRSTFVNRTLKRTGLGLIIYLLSFTPKVGSLVLPAVSFYTLHQAVGLVPAGVFFALATLILPRHYFVVLLQTYFSTRSLTRQLLQPYFARVGKGFTTYQKAKWFREREGVVFGFALPFVLALRIPYVGIMTYGLASTCAAFLVSKVTTPPPESGDLTDLQAYAASEVVWTQGRRNLVKAGLEKLDAVVADDSNAGSSSHVSIGQQDISAKRKTAASSRQSSRGGSDDEWVKLATPNSS</sequence>
<dbReference type="Proteomes" id="UP000193685">
    <property type="component" value="Unassembled WGS sequence"/>
</dbReference>
<dbReference type="PANTHER" id="PTHR38421:SF1">
    <property type="entry name" value="TRANSMEMBRANE PROTEIN"/>
    <property type="match status" value="1"/>
</dbReference>
<dbReference type="GeneID" id="63787692"/>
<keyword evidence="2" id="KW-0812">Transmembrane</keyword>
<dbReference type="OMA" id="FMESLKW"/>
<dbReference type="AlphaFoldDB" id="A0A1Y2FLF8"/>
<dbReference type="OrthoDB" id="10041630at2759"/>
<dbReference type="RefSeq" id="XP_040726435.1">
    <property type="nucleotide sequence ID" value="XM_040871093.1"/>
</dbReference>
<evidence type="ECO:0000313" key="3">
    <source>
        <dbReference type="EMBL" id="ORY84417.1"/>
    </source>
</evidence>
<keyword evidence="2" id="KW-1133">Transmembrane helix</keyword>
<feature type="region of interest" description="Disordered" evidence="1">
    <location>
        <begin position="351"/>
        <end position="397"/>
    </location>
</feature>
<keyword evidence="4" id="KW-1185">Reference proteome</keyword>